<dbReference type="Pfam" id="PF16508">
    <property type="entry name" value="NIBRIN_BRCT_II"/>
    <property type="match status" value="1"/>
</dbReference>
<dbReference type="GO" id="GO:0005694">
    <property type="term" value="C:chromosome"/>
    <property type="evidence" value="ECO:0007669"/>
    <property type="project" value="UniProtKB-SubCell"/>
</dbReference>
<keyword evidence="6" id="KW-0539">Nucleus</keyword>
<keyword evidence="10" id="KW-1185">Reference proteome</keyword>
<evidence type="ECO:0000256" key="3">
    <source>
        <dbReference type="ARBA" id="ARBA00022454"/>
    </source>
</evidence>
<evidence type="ECO:0000256" key="6">
    <source>
        <dbReference type="ARBA" id="ARBA00023242"/>
    </source>
</evidence>
<dbReference type="CDD" id="cd22667">
    <property type="entry name" value="FHA_NBN"/>
    <property type="match status" value="1"/>
</dbReference>
<dbReference type="FunFam" id="3.40.50.10980:FF:000001">
    <property type="entry name" value="Nibrin"/>
    <property type="match status" value="1"/>
</dbReference>
<dbReference type="PROSITE" id="PS50006">
    <property type="entry name" value="FHA_DOMAIN"/>
    <property type="match status" value="1"/>
</dbReference>
<dbReference type="Pfam" id="PF00498">
    <property type="entry name" value="FHA"/>
    <property type="match status" value="1"/>
</dbReference>
<dbReference type="InterPro" id="IPR032429">
    <property type="entry name" value="Nibrin_BRCT2"/>
</dbReference>
<evidence type="ECO:0000256" key="7">
    <source>
        <dbReference type="ARBA" id="ARBA00044757"/>
    </source>
</evidence>
<evidence type="ECO:0000259" key="9">
    <source>
        <dbReference type="PROSITE" id="PS50006"/>
    </source>
</evidence>
<evidence type="ECO:0000256" key="2">
    <source>
        <dbReference type="ARBA" id="ARBA00004286"/>
    </source>
</evidence>
<protein>
    <submittedName>
        <fullName evidence="11">Nibrin</fullName>
    </submittedName>
</protein>
<feature type="domain" description="FHA" evidence="9">
    <location>
        <begin position="22"/>
        <end position="76"/>
    </location>
</feature>
<dbReference type="RefSeq" id="XP_028043838.1">
    <property type="nucleotide sequence ID" value="XM_028188037.1"/>
</dbReference>
<dbReference type="Gene3D" id="3.40.50.10190">
    <property type="entry name" value="BRCT domain"/>
    <property type="match status" value="1"/>
</dbReference>
<dbReference type="AlphaFoldDB" id="A0A6J2KQK6"/>
<reference evidence="11" key="1">
    <citation type="submission" date="2025-08" db="UniProtKB">
        <authorList>
            <consortium name="RefSeq"/>
        </authorList>
    </citation>
    <scope>IDENTIFICATION</scope>
    <source>
        <tissue evidence="11">Silk gland</tissue>
    </source>
</reference>
<comment type="subcellular location">
    <subcellularLocation>
        <location evidence="2">Chromosome</location>
    </subcellularLocation>
    <subcellularLocation>
        <location evidence="1">Nucleus</location>
    </subcellularLocation>
</comment>
<dbReference type="GO" id="GO:0003684">
    <property type="term" value="F:damaged DNA binding"/>
    <property type="evidence" value="ECO:0007669"/>
    <property type="project" value="TreeGrafter"/>
</dbReference>
<proteinExistence type="inferred from homology"/>
<keyword evidence="5" id="KW-0234">DNA repair</keyword>
<dbReference type="Gene3D" id="2.60.200.20">
    <property type="match status" value="1"/>
</dbReference>
<dbReference type="GeneID" id="114253247"/>
<organism evidence="10 11">
    <name type="scientific">Bombyx mandarina</name>
    <name type="common">Wild silk moth</name>
    <name type="synonym">Wild silkworm</name>
    <dbReference type="NCBI Taxonomy" id="7092"/>
    <lineage>
        <taxon>Eukaryota</taxon>
        <taxon>Metazoa</taxon>
        <taxon>Ecdysozoa</taxon>
        <taxon>Arthropoda</taxon>
        <taxon>Hexapoda</taxon>
        <taxon>Insecta</taxon>
        <taxon>Pterygota</taxon>
        <taxon>Neoptera</taxon>
        <taxon>Endopterygota</taxon>
        <taxon>Lepidoptera</taxon>
        <taxon>Glossata</taxon>
        <taxon>Ditrysia</taxon>
        <taxon>Bombycoidea</taxon>
        <taxon>Bombycidae</taxon>
        <taxon>Bombycinae</taxon>
        <taxon>Bombyx</taxon>
    </lineage>
</organism>
<dbReference type="InterPro" id="IPR000253">
    <property type="entry name" value="FHA_dom"/>
</dbReference>
<comment type="similarity">
    <text evidence="7">Belongs to the Nibrin family.</text>
</comment>
<dbReference type="InterPro" id="IPR036420">
    <property type="entry name" value="BRCT_dom_sf"/>
</dbReference>
<dbReference type="KEGG" id="bman:114253247"/>
<dbReference type="Proteomes" id="UP000504629">
    <property type="component" value="Unplaced"/>
</dbReference>
<dbReference type="CDD" id="cd17741">
    <property type="entry name" value="BRCT_nibrin"/>
    <property type="match status" value="1"/>
</dbReference>
<evidence type="ECO:0000256" key="4">
    <source>
        <dbReference type="ARBA" id="ARBA00022763"/>
    </source>
</evidence>
<dbReference type="CTD" id="44259"/>
<keyword evidence="4" id="KW-0227">DNA damage</keyword>
<evidence type="ECO:0000313" key="11">
    <source>
        <dbReference type="RefSeq" id="XP_028043838.1"/>
    </source>
</evidence>
<dbReference type="PANTHER" id="PTHR12162">
    <property type="entry name" value="NIBRIN-RELATED"/>
    <property type="match status" value="1"/>
</dbReference>
<keyword evidence="3" id="KW-0158">Chromosome</keyword>
<feature type="region of interest" description="Disordered" evidence="8">
    <location>
        <begin position="427"/>
        <end position="454"/>
    </location>
</feature>
<dbReference type="InterPro" id="IPR008984">
    <property type="entry name" value="SMAD_FHA_dom_sf"/>
</dbReference>
<dbReference type="GO" id="GO:0000724">
    <property type="term" value="P:double-strand break repair via homologous recombination"/>
    <property type="evidence" value="ECO:0007669"/>
    <property type="project" value="TreeGrafter"/>
</dbReference>
<name>A0A6J2KQK6_BOMMA</name>
<dbReference type="GO" id="GO:0007095">
    <property type="term" value="P:mitotic G2 DNA damage checkpoint signaling"/>
    <property type="evidence" value="ECO:0007669"/>
    <property type="project" value="InterPro"/>
</dbReference>
<dbReference type="GO" id="GO:0030870">
    <property type="term" value="C:Mre11 complex"/>
    <property type="evidence" value="ECO:0007669"/>
    <property type="project" value="InterPro"/>
</dbReference>
<dbReference type="InterPro" id="IPR043014">
    <property type="entry name" value="Nibrin_BRCT2_sf"/>
</dbReference>
<dbReference type="PANTHER" id="PTHR12162:SF0">
    <property type="entry name" value="NIBRIN"/>
    <property type="match status" value="1"/>
</dbReference>
<dbReference type="OrthoDB" id="552194at2759"/>
<gene>
    <name evidence="11" type="primary">LOC114253247</name>
</gene>
<dbReference type="SMART" id="SM00240">
    <property type="entry name" value="FHA"/>
    <property type="match status" value="1"/>
</dbReference>
<accession>A0A6J2KQK6</accession>
<evidence type="ECO:0000313" key="10">
    <source>
        <dbReference type="Proteomes" id="UP000504629"/>
    </source>
</evidence>
<evidence type="ECO:0000256" key="1">
    <source>
        <dbReference type="ARBA" id="ARBA00004123"/>
    </source>
</evidence>
<dbReference type="SUPFAM" id="SSF49879">
    <property type="entry name" value="SMAD/FHA domain"/>
    <property type="match status" value="1"/>
</dbReference>
<dbReference type="InterPro" id="IPR040227">
    <property type="entry name" value="Nibrin-rel"/>
</dbReference>
<evidence type="ECO:0000256" key="5">
    <source>
        <dbReference type="ARBA" id="ARBA00023204"/>
    </source>
</evidence>
<sequence length="618" mass="70994">MWYLRAENDERVLYITPEKREVIIGRSPDKQICSFPIIDDSSLSRRHASLTLSSNNCLFVQDLDSKYGTFINDCTEKLTTKVQLKSDDIVKLGKLNCIWRVYNLELVTCTSTFKKENLLHLKSILDKIGGQLKNEWDDSCGYLTMPELTLTIKVVFALVQGSYIVTTEFWNKCLESIHNLSIPPDPQLFTPEIIETTLNREIVSFLPNDKRKSLFLGIKCVFFSKRQFETYKKVLVKSSAEPLLLSESKLTKASLCEPDFIVIQYNISSTSQETQAQKNQMLEIISYLKSKGKRVIPDAEIGLAILYCSLNKYCNPDFNISNEILKQTDQNKITNILAPESQEITNINKEEQVLLNETLEVTNSFKRKLSEVSSYTQSNKKFASGTNNIENDNCNKRKTEHQEFDDVQNPPKKLAMEMNSSENELFNFVNPTNKNNSKTSEKKLNLSKPMKRKADADTDDDLFNFIKFNDNAKENASKLCRYEDKGDEGNSTVSISNVKKTITTEEIIAMRGKKLEELKNYTKPYSEVQHWIKKEISDDLNQKMNDLDLGTTVVTVKSELIIKKEPVEMQEPVSLVKNFKKFKKVWPVKMMVTVVPKIEKDKQLNDEVNSMVYTQDNN</sequence>
<dbReference type="Gene3D" id="3.40.50.10980">
    <property type="entry name" value="Nibrin, BRCT2 domain"/>
    <property type="match status" value="1"/>
</dbReference>
<evidence type="ECO:0000256" key="8">
    <source>
        <dbReference type="SAM" id="MobiDB-lite"/>
    </source>
</evidence>